<evidence type="ECO:0000313" key="2">
    <source>
        <dbReference type="Proteomes" id="UP000076400"/>
    </source>
</evidence>
<evidence type="ECO:0000313" key="1">
    <source>
        <dbReference type="EMBL" id="KZD06771.1"/>
    </source>
</evidence>
<protein>
    <submittedName>
        <fullName evidence="1">Aldolase</fullName>
    </submittedName>
</protein>
<organism evidence="1 2">
    <name type="scientific">Oceanibaculum pacificum</name>
    <dbReference type="NCBI Taxonomy" id="580166"/>
    <lineage>
        <taxon>Bacteria</taxon>
        <taxon>Pseudomonadati</taxon>
        <taxon>Pseudomonadota</taxon>
        <taxon>Alphaproteobacteria</taxon>
        <taxon>Rhodospirillales</taxon>
        <taxon>Oceanibaculaceae</taxon>
        <taxon>Oceanibaculum</taxon>
    </lineage>
</organism>
<proteinExistence type="predicted"/>
<dbReference type="PIRSF" id="PIRSF031780">
    <property type="entry name" value="UCP031780"/>
    <property type="match status" value="1"/>
</dbReference>
<dbReference type="Gene3D" id="1.10.790.20">
    <property type="entry name" value="Domain of unknown function DUF1476"/>
    <property type="match status" value="1"/>
</dbReference>
<comment type="caution">
    <text evidence="1">The sequence shown here is derived from an EMBL/GenBank/DDBJ whole genome shotgun (WGS) entry which is preliminary data.</text>
</comment>
<dbReference type="STRING" id="580166.AUP43_10555"/>
<reference evidence="1 2" key="1">
    <citation type="submission" date="2015-12" db="EMBL/GenBank/DDBJ databases">
        <title>Genome sequence of Oceanibaculum pacificum MCCC 1A02656.</title>
        <authorList>
            <person name="Lu L."/>
            <person name="Lai Q."/>
            <person name="Shao Z."/>
            <person name="Qian P."/>
        </authorList>
    </citation>
    <scope>NUCLEOTIDE SEQUENCE [LARGE SCALE GENOMIC DNA]</scope>
    <source>
        <strain evidence="1 2">MCCC 1A02656</strain>
    </source>
</reference>
<dbReference type="Proteomes" id="UP000076400">
    <property type="component" value="Unassembled WGS sequence"/>
</dbReference>
<dbReference type="InterPro" id="IPR038293">
    <property type="entry name" value="ATPase_inh_sub_z_sf"/>
</dbReference>
<dbReference type="AlphaFoldDB" id="A0A154VZZ8"/>
<gene>
    <name evidence="1" type="ORF">AUP43_10555</name>
</gene>
<dbReference type="InterPro" id="IPR009945">
    <property type="entry name" value="ATPase_inh_sub_z"/>
</dbReference>
<dbReference type="RefSeq" id="WP_067557349.1">
    <property type="nucleotide sequence ID" value="NZ_LPXN01000120.1"/>
</dbReference>
<keyword evidence="2" id="KW-1185">Reference proteome</keyword>
<sequence>MASFTEREQAFENKFKHDAELRFKIIVRRNRLVGLWAAELMGKTGPDADEYAKSVVESDFEKPGHDDVVQKLLADLQAAGVEMSEHRLVKQMDELLVEAQQQMTTE</sequence>
<dbReference type="Pfam" id="PF07345">
    <property type="entry name" value="ATPaseInh_sub_z"/>
    <property type="match status" value="1"/>
</dbReference>
<dbReference type="EMBL" id="LPXN01000120">
    <property type="protein sequence ID" value="KZD06771.1"/>
    <property type="molecule type" value="Genomic_DNA"/>
</dbReference>
<dbReference type="OrthoDB" id="9810387at2"/>
<accession>A0A154VZZ8</accession>
<name>A0A154VZZ8_9PROT</name>